<dbReference type="EMBL" id="SHKR01000014">
    <property type="protein sequence ID" value="RZU12075.1"/>
    <property type="molecule type" value="Genomic_DNA"/>
</dbReference>
<evidence type="ECO:0000313" key="1">
    <source>
        <dbReference type="EMBL" id="RZU12075.1"/>
    </source>
</evidence>
<protein>
    <submittedName>
        <fullName evidence="1">Uncharacterized protein</fullName>
    </submittedName>
</protein>
<dbReference type="AlphaFoldDB" id="A0A4Q7WQY7"/>
<keyword evidence="2" id="KW-1185">Reference proteome</keyword>
<reference evidence="1 2" key="1">
    <citation type="journal article" date="2015" name="Stand. Genomic Sci.">
        <title>Genomic Encyclopedia of Bacterial and Archaeal Type Strains, Phase III: the genomes of soil and plant-associated and newly described type strains.</title>
        <authorList>
            <person name="Whitman W.B."/>
            <person name="Woyke T."/>
            <person name="Klenk H.P."/>
            <person name="Zhou Y."/>
            <person name="Lilburn T.G."/>
            <person name="Beck B.J."/>
            <person name="De Vos P."/>
            <person name="Vandamme P."/>
            <person name="Eisen J.A."/>
            <person name="Garrity G."/>
            <person name="Hugenholtz P."/>
            <person name="Kyrpides N.C."/>
        </authorList>
    </citation>
    <scope>NUCLEOTIDE SEQUENCE [LARGE SCALE GENOMIC DNA]</scope>
    <source>
        <strain evidence="1 2">VKM Ac-2540</strain>
    </source>
</reference>
<comment type="caution">
    <text evidence="1">The sequence shown here is derived from an EMBL/GenBank/DDBJ whole genome shotgun (WGS) entry which is preliminary data.</text>
</comment>
<gene>
    <name evidence="1" type="ORF">EV645_5336</name>
</gene>
<sequence length="126" mass="13388">MTDTRLPGMTVQRTISYWRMQSQMMGTLDVDPATNCLVLRAPFSYIDELGSIASSDRLIDVAWPAGWTVAIRDNRSALIDATGQTVARVGDEVSLGGGSIATAAADVTSSCTGQDSVFVASELSRL</sequence>
<dbReference type="Proteomes" id="UP000292027">
    <property type="component" value="Unassembled WGS sequence"/>
</dbReference>
<proteinExistence type="predicted"/>
<accession>A0A4Q7WQY7</accession>
<dbReference type="RefSeq" id="WP_130446705.1">
    <property type="nucleotide sequence ID" value="NZ_SHKR01000014.1"/>
</dbReference>
<organism evidence="1 2">
    <name type="scientific">Kribbella rubisoli</name>
    <dbReference type="NCBI Taxonomy" id="3075929"/>
    <lineage>
        <taxon>Bacteria</taxon>
        <taxon>Bacillati</taxon>
        <taxon>Actinomycetota</taxon>
        <taxon>Actinomycetes</taxon>
        <taxon>Propionibacteriales</taxon>
        <taxon>Kribbellaceae</taxon>
        <taxon>Kribbella</taxon>
    </lineage>
</organism>
<name>A0A4Q7WQY7_9ACTN</name>
<dbReference type="OrthoDB" id="3827446at2"/>
<evidence type="ECO:0000313" key="2">
    <source>
        <dbReference type="Proteomes" id="UP000292027"/>
    </source>
</evidence>